<dbReference type="CDD" id="cd18186">
    <property type="entry name" value="BTB_POZ_ZBTB_KLHL-like"/>
    <property type="match status" value="1"/>
</dbReference>
<dbReference type="PANTHER" id="PTHR23312:SF8">
    <property type="entry name" value="ARMADILLO REPEAT-CONTAINING PROTEIN 5"/>
    <property type="match status" value="1"/>
</dbReference>
<dbReference type="InterPro" id="IPR011333">
    <property type="entry name" value="SKP1/BTB/POZ_sf"/>
</dbReference>
<dbReference type="GO" id="GO:0009653">
    <property type="term" value="P:anatomical structure morphogenesis"/>
    <property type="evidence" value="ECO:0007669"/>
    <property type="project" value="TreeGrafter"/>
</dbReference>
<feature type="compositionally biased region" description="Low complexity" evidence="1">
    <location>
        <begin position="1548"/>
        <end position="1563"/>
    </location>
</feature>
<dbReference type="Gene3D" id="3.30.710.10">
    <property type="entry name" value="Potassium Channel Kv1.1, Chain A"/>
    <property type="match status" value="1"/>
</dbReference>
<dbReference type="PROSITE" id="PS50097">
    <property type="entry name" value="BTB"/>
    <property type="match status" value="1"/>
</dbReference>
<name>A0A197JY61_9FUNG</name>
<feature type="region of interest" description="Disordered" evidence="1">
    <location>
        <begin position="184"/>
        <end position="211"/>
    </location>
</feature>
<dbReference type="PANTHER" id="PTHR23312">
    <property type="entry name" value="ARMC5 ARMADILLO REPEAT-CONTAINING -RELATED"/>
    <property type="match status" value="1"/>
</dbReference>
<evidence type="ECO:0000256" key="1">
    <source>
        <dbReference type="SAM" id="MobiDB-lite"/>
    </source>
</evidence>
<proteinExistence type="predicted"/>
<protein>
    <recommendedName>
        <fullName evidence="2">BTB domain-containing protein</fullName>
    </recommendedName>
</protein>
<feature type="region of interest" description="Disordered" evidence="1">
    <location>
        <begin position="1066"/>
        <end position="1106"/>
    </location>
</feature>
<keyword evidence="4" id="KW-1185">Reference proteome</keyword>
<dbReference type="SUPFAM" id="SSF54695">
    <property type="entry name" value="POZ domain"/>
    <property type="match status" value="1"/>
</dbReference>
<feature type="region of interest" description="Disordered" evidence="1">
    <location>
        <begin position="977"/>
        <end position="1003"/>
    </location>
</feature>
<feature type="region of interest" description="Disordered" evidence="1">
    <location>
        <begin position="523"/>
        <end position="548"/>
    </location>
</feature>
<organism evidence="3 4">
    <name type="scientific">Linnemannia elongata AG-77</name>
    <dbReference type="NCBI Taxonomy" id="1314771"/>
    <lineage>
        <taxon>Eukaryota</taxon>
        <taxon>Fungi</taxon>
        <taxon>Fungi incertae sedis</taxon>
        <taxon>Mucoromycota</taxon>
        <taxon>Mortierellomycotina</taxon>
        <taxon>Mortierellomycetes</taxon>
        <taxon>Mortierellales</taxon>
        <taxon>Mortierellaceae</taxon>
        <taxon>Linnemannia</taxon>
    </lineage>
</organism>
<feature type="compositionally biased region" description="Low complexity" evidence="1">
    <location>
        <begin position="523"/>
        <end position="538"/>
    </location>
</feature>
<dbReference type="EMBL" id="KV442036">
    <property type="protein sequence ID" value="OAQ30277.1"/>
    <property type="molecule type" value="Genomic_DNA"/>
</dbReference>
<evidence type="ECO:0000259" key="2">
    <source>
        <dbReference type="PROSITE" id="PS50097"/>
    </source>
</evidence>
<dbReference type="SMART" id="SM00225">
    <property type="entry name" value="BTB"/>
    <property type="match status" value="1"/>
</dbReference>
<dbReference type="OrthoDB" id="194443at2759"/>
<feature type="region of interest" description="Disordered" evidence="1">
    <location>
        <begin position="293"/>
        <end position="313"/>
    </location>
</feature>
<dbReference type="InterPro" id="IPR000210">
    <property type="entry name" value="BTB/POZ_dom"/>
</dbReference>
<gene>
    <name evidence="3" type="ORF">K457DRAFT_137369</name>
</gene>
<dbReference type="Pfam" id="PF00651">
    <property type="entry name" value="BTB"/>
    <property type="match status" value="1"/>
</dbReference>
<sequence>MRTAELIALLRSHDRNKPNVRDHLAMLDHTRQLHLLGELANWLLVELHKYQDRQTGPNDLETLQQGSIHSQIRHTLKAIIVVLQSVTATTNVNGRSNDTIMTNGSNEAASTSPIDVKKKTAVPLDDRGKEKILDNFLTPLLIGTVPLGPRVDSTDVQFMCAKILSFCTNPLTTNSPFPPQDFAKRMMSVSPSNGGTGFSSQPPSSSKQRRRGGADVVLALSSLLRSSSIKLQEYGLRILTSHKLIVQEKLAWEILPALRSVLEELRKDLSTILTGSMSLFQADQDIEDVLEGRGVGAGASNGQRDGGDSGKPDETSFIGVRSRGLLLLQSFQQEAGRHSKSTILLQQSHGSDKLKRLREAAPMSLLVELWKELQQIFFFDKAALPSCDRLVLVLCGAIYWTCWIFQEKDSAMAVLLEEGMDTLLAWYGYYITSHDDDDQDQEHIDKDKGLPAWNLTQDTAVTRKEAVLKHQASVLEYLTKLIVNLVSNKNHHAALYSGYPRPVGLTIMRRTIEFFNDIPTTSTPSAATGTAAGSVSSSPPLPSSNGESINSADNSIAVSLIRLKPGILEAMLGVVSGCFGANKASEDLIVYSRVPNVLVMLLSEPATRDLFGTPSKELPEATSRRYLHLALNLLPGFLKYDGAKAWIENVNWNEWTVGYTALVDRIMRPLDQEAETTRTWILEERVKDVTNGYPFTPDLTPDAEMGLKALKVFALFWKCYPKGRWLLSDIFGPRFFQFQMLYVLTDLRDDSFITAGAGDVMAAGGSKWVQERALLLVDAAVYLGTESNIRFNMREQWNALPFLVALLGGSLRRLSLRGYSIRETHCRRIAQRCFYALRNFWLDRQGLTQLVDLDLGAPGGEEEMTWWKCMPSTIKSFSATAGLGGSVALASIVPLLLSILAPPKTEWSSDLLLGGTGQRSKWWHPLFEREESILVEASLLLAQIAPLPTCQHRLVSKPGVIWMLSRMMVERSLVGTMSASTRHRRHRRNKADSEATAGGDANVPKELIEKSLFETLSKVMTSEESAKAVVSNNSITELFAAVLETDQPLRFYRDKPIFEFIEPKITAQGPAEEHEGEEHMEEESAAAAAANEPHDDQEQQPNPLRPLDLILPTRRHQELHQQLLRHFQTVMLPLRGQFERIYQYVGGRRQGGLVEADETADSVFWLREYCAIVFMYTLDPPSSGSVVPPPSPWVLWGPKIEKTGLLESESVLGVVCRMLTLEMEYDDNDGVVEEAGGMEGVVLDESEVVDTKSVQKEEALLRRLSSGLAFQAVGWRHTDRWRKQHLELVESYSEVMTKEWEAHVANLVGPSTDSAITKDKEPTAPISFLVQDRTITFPDRMCLSRASPFFYTLLLGDFRESNQQQIALQDVEPDDIELLLEILRESRMTAQHLLPEDMPFEMVIRLMVCADRFMVGFVRRLAEVWILDVLGRLEVRCYDLQPTRQSDVGGKDGAAGLQTTWVDGTKRVRNDDGLMGGSGIGLGGGIGVSEKRPRLDPSVDIDLVNGINQPITEVVNYKDMDTQKQQPSNAAALTIEANDNNEDDDSGSSEGKQSPKSPTSTTTADGEEEALTIQDCLLMVYEACSHPRLGSIYSSTHPFHNLLWDILRRIMLRLGSIAMTPRFARMLNQGGEERIQEFLQILYELATDETDSYLIEQSLH</sequence>
<evidence type="ECO:0000313" key="3">
    <source>
        <dbReference type="EMBL" id="OAQ30277.1"/>
    </source>
</evidence>
<feature type="region of interest" description="Disordered" evidence="1">
    <location>
        <begin position="1538"/>
        <end position="1568"/>
    </location>
</feature>
<accession>A0A197JY61</accession>
<dbReference type="Proteomes" id="UP000078512">
    <property type="component" value="Unassembled WGS sequence"/>
</dbReference>
<dbReference type="GO" id="GO:0005829">
    <property type="term" value="C:cytosol"/>
    <property type="evidence" value="ECO:0007669"/>
    <property type="project" value="TreeGrafter"/>
</dbReference>
<evidence type="ECO:0000313" key="4">
    <source>
        <dbReference type="Proteomes" id="UP000078512"/>
    </source>
</evidence>
<reference evidence="3 4" key="1">
    <citation type="submission" date="2016-05" db="EMBL/GenBank/DDBJ databases">
        <title>Genome sequencing reveals origins of a unique bacterial endosymbiosis in the earliest lineages of terrestrial Fungi.</title>
        <authorList>
            <consortium name="DOE Joint Genome Institute"/>
            <person name="Uehling J."/>
            <person name="Gryganskyi A."/>
            <person name="Hameed K."/>
            <person name="Tschaplinski T."/>
            <person name="Misztal P."/>
            <person name="Wu S."/>
            <person name="Desiro A."/>
            <person name="Vande Pol N."/>
            <person name="Du Z.-Y."/>
            <person name="Zienkiewicz A."/>
            <person name="Zienkiewicz K."/>
            <person name="Morin E."/>
            <person name="Tisserant E."/>
            <person name="Splivallo R."/>
            <person name="Hainaut M."/>
            <person name="Henrissat B."/>
            <person name="Ohm R."/>
            <person name="Kuo A."/>
            <person name="Yan J."/>
            <person name="Lipzen A."/>
            <person name="Nolan M."/>
            <person name="Labutti K."/>
            <person name="Barry K."/>
            <person name="Goldstein A."/>
            <person name="Labbe J."/>
            <person name="Schadt C."/>
            <person name="Tuskan G."/>
            <person name="Grigoriev I."/>
            <person name="Martin F."/>
            <person name="Vilgalys R."/>
            <person name="Bonito G."/>
        </authorList>
    </citation>
    <scope>NUCLEOTIDE SEQUENCE [LARGE SCALE GENOMIC DNA]</scope>
    <source>
        <strain evidence="3 4">AG-77</strain>
    </source>
</reference>
<feature type="domain" description="BTB" evidence="2">
    <location>
        <begin position="1324"/>
        <end position="1392"/>
    </location>
</feature>